<dbReference type="EMBL" id="FBWC01000016">
    <property type="protein sequence ID" value="CUX33319.1"/>
    <property type="molecule type" value="Genomic_DNA"/>
</dbReference>
<dbReference type="AlphaFoldDB" id="A0A1S7QA85"/>
<dbReference type="Pfam" id="PF11367">
    <property type="entry name" value="Tail_completion_gp17"/>
    <property type="match status" value="1"/>
</dbReference>
<proteinExistence type="predicted"/>
<evidence type="ECO:0000313" key="1">
    <source>
        <dbReference type="EMBL" id="CUX33319.1"/>
    </source>
</evidence>
<gene>
    <name evidence="1" type="ORF">AGR4C_Cc70003</name>
</gene>
<dbReference type="Gene3D" id="3.30.2000.30">
    <property type="match status" value="1"/>
</dbReference>
<dbReference type="Proteomes" id="UP000191897">
    <property type="component" value="Unassembled WGS sequence"/>
</dbReference>
<evidence type="ECO:0000313" key="2">
    <source>
        <dbReference type="Proteomes" id="UP000191897"/>
    </source>
</evidence>
<organism evidence="1 2">
    <name type="scientific">Agrobacterium tumefaciens str. Kerr 14</name>
    <dbReference type="NCBI Taxonomy" id="1183424"/>
    <lineage>
        <taxon>Bacteria</taxon>
        <taxon>Pseudomonadati</taxon>
        <taxon>Pseudomonadota</taxon>
        <taxon>Alphaproteobacteria</taxon>
        <taxon>Hyphomicrobiales</taxon>
        <taxon>Rhizobiaceae</taxon>
        <taxon>Rhizobium/Agrobacterium group</taxon>
        <taxon>Agrobacterium</taxon>
        <taxon>Agrobacterium tumefaciens complex</taxon>
    </lineage>
</organism>
<evidence type="ECO:0008006" key="3">
    <source>
        <dbReference type="Google" id="ProtNLM"/>
    </source>
</evidence>
<accession>A0A1S7QA85</accession>
<name>A0A1S7QA85_AGRTU</name>
<dbReference type="InterPro" id="IPR053745">
    <property type="entry name" value="Viral_Tail_Comp_sf"/>
</dbReference>
<reference evidence="1 2" key="1">
    <citation type="submission" date="2016-01" db="EMBL/GenBank/DDBJ databases">
        <authorList>
            <person name="Oliw E.H."/>
        </authorList>
    </citation>
    <scope>NUCLEOTIDE SEQUENCE [LARGE SCALE GENOMIC DNA]</scope>
    <source>
        <strain evidence="1 2">Kerr 14</strain>
    </source>
</reference>
<protein>
    <recommendedName>
        <fullName evidence="3">DUF3168 domain-containing protein</fullName>
    </recommendedName>
</protein>
<sequence length="144" mass="15729">MSLHRLPLRGGKPMSAANPLLQAIFARLTGDAVLTALIPGGIVDRLLPRAVLPCIVIDDLESRDYSTATEKAEEHFLSLQIWSDANGRKGAGEITARVMSLLDDAALPIAGVSLVNLHLLSSRSRREAKTRNFIIEMRFRAVTE</sequence>
<dbReference type="InterPro" id="IPR021508">
    <property type="entry name" value="Gp17-like"/>
</dbReference>